<comment type="similarity">
    <text evidence="2 7">Belongs to the DMRL synthase family.</text>
</comment>
<comment type="function">
    <text evidence="7">Catalyzes the formation of 6,7-dimethyl-8-ribityllumazine by condensation of 5-amino-6-(D-ribitylamino)uracil with 3,4-dihydroxy-2-butanone 4-phosphate. This is the penultimate step in the biosynthesis of riboflavin.</text>
</comment>
<dbReference type="CDD" id="cd09209">
    <property type="entry name" value="Lumazine_synthase-I"/>
    <property type="match status" value="1"/>
</dbReference>
<dbReference type="GO" id="GO:0016874">
    <property type="term" value="F:ligase activity"/>
    <property type="evidence" value="ECO:0007669"/>
    <property type="project" value="UniProtKB-KW"/>
</dbReference>
<dbReference type="InterPro" id="IPR036467">
    <property type="entry name" value="LS/RS_sf"/>
</dbReference>
<evidence type="ECO:0000313" key="8">
    <source>
        <dbReference type="EMBL" id="EEO30696.1"/>
    </source>
</evidence>
<feature type="binding site" evidence="7">
    <location>
        <position position="116"/>
    </location>
    <ligand>
        <name>5-amino-6-(D-ribitylamino)uracil</name>
        <dbReference type="ChEBI" id="CHEBI:15934"/>
    </ligand>
</feature>
<feature type="binding site" evidence="7">
    <location>
        <begin position="88"/>
        <end position="89"/>
    </location>
    <ligand>
        <name>(2S)-2-hydroxy-3-oxobutyl phosphate</name>
        <dbReference type="ChEBI" id="CHEBI:58830"/>
    </ligand>
</feature>
<sequence length="162" mass="17629">MMTVNTFEIDLQGQDLRIGIVQSRFNEEICRGLLGACLEELKRLGVADEDILVATVPGALEIPTALQKMAESQQFDALIAVGGIIKGETYHFELVSNESAAGISRVALDFDMPIANAILTTYTDEQAEARMVEKGTEAARVAVEMANLVMAIDELEPPEEDE</sequence>
<keyword evidence="5 7" id="KW-0808">Transferase</keyword>
<dbReference type="HOGENOM" id="CLU_089358_1_2_4"/>
<dbReference type="PANTHER" id="PTHR21058">
    <property type="entry name" value="6,7-DIMETHYL-8-RIBITYLLUMAZINE SYNTHASE DMRL SYNTHASE LUMAZINE SYNTHASE"/>
    <property type="match status" value="1"/>
</dbReference>
<feature type="binding site" evidence="7">
    <location>
        <position position="25"/>
    </location>
    <ligand>
        <name>5-amino-6-(D-ribitylamino)uracil</name>
        <dbReference type="ChEBI" id="CHEBI:15934"/>
    </ligand>
</feature>
<gene>
    <name evidence="7 8" type="primary">ribH</name>
    <name evidence="8" type="ORF">OFBG_01724</name>
</gene>
<dbReference type="EC" id="2.5.1.78" evidence="3 7"/>
<organism evidence="8 9">
    <name type="scientific">Oxalobacter formigenes OXCC13</name>
    <dbReference type="NCBI Taxonomy" id="556269"/>
    <lineage>
        <taxon>Bacteria</taxon>
        <taxon>Pseudomonadati</taxon>
        <taxon>Pseudomonadota</taxon>
        <taxon>Betaproteobacteria</taxon>
        <taxon>Burkholderiales</taxon>
        <taxon>Oxalobacteraceae</taxon>
        <taxon>Oxalobacter</taxon>
    </lineage>
</organism>
<dbReference type="InterPro" id="IPR002180">
    <property type="entry name" value="LS/RS"/>
</dbReference>
<evidence type="ECO:0000256" key="1">
    <source>
        <dbReference type="ARBA" id="ARBA00004917"/>
    </source>
</evidence>
<dbReference type="GO" id="GO:0009349">
    <property type="term" value="C:riboflavin synthase complex"/>
    <property type="evidence" value="ECO:0007669"/>
    <property type="project" value="UniProtKB-UniRule"/>
</dbReference>
<dbReference type="GO" id="GO:0009231">
    <property type="term" value="P:riboflavin biosynthetic process"/>
    <property type="evidence" value="ECO:0007669"/>
    <property type="project" value="UniProtKB-UniRule"/>
</dbReference>
<dbReference type="PANTHER" id="PTHR21058:SF0">
    <property type="entry name" value="6,7-DIMETHYL-8-RIBITYLLUMAZINE SYNTHASE"/>
    <property type="match status" value="1"/>
</dbReference>
<dbReference type="STRING" id="847.BRW83_0369"/>
<dbReference type="Proteomes" id="UP000005089">
    <property type="component" value="Unassembled WGS sequence"/>
</dbReference>
<evidence type="ECO:0000256" key="6">
    <source>
        <dbReference type="ARBA" id="ARBA00048785"/>
    </source>
</evidence>
<proteinExistence type="inferred from homology"/>
<dbReference type="InterPro" id="IPR034964">
    <property type="entry name" value="LS"/>
</dbReference>
<evidence type="ECO:0000256" key="5">
    <source>
        <dbReference type="ARBA" id="ARBA00022679"/>
    </source>
</evidence>
<name>C3XBX0_OXAFO</name>
<dbReference type="NCBIfam" id="TIGR00114">
    <property type="entry name" value="lumazine-synth"/>
    <property type="match status" value="1"/>
</dbReference>
<evidence type="ECO:0000256" key="2">
    <source>
        <dbReference type="ARBA" id="ARBA00007424"/>
    </source>
</evidence>
<dbReference type="Gene3D" id="3.40.50.960">
    <property type="entry name" value="Lumazine/riboflavin synthase"/>
    <property type="match status" value="1"/>
</dbReference>
<feature type="active site" description="Proton donor" evidence="7">
    <location>
        <position position="91"/>
    </location>
</feature>
<protein>
    <recommendedName>
        <fullName evidence="3 7">6,7-dimethyl-8-ribityllumazine synthase</fullName>
        <shortName evidence="7">DMRL synthase</shortName>
        <shortName evidence="7">LS</shortName>
        <shortName evidence="7">Lumazine synthase</shortName>
        <ecNumber evidence="3 7">2.5.1.78</ecNumber>
    </recommendedName>
</protein>
<dbReference type="EMBL" id="GG658170">
    <property type="protein sequence ID" value="EEO30696.1"/>
    <property type="molecule type" value="Genomic_DNA"/>
</dbReference>
<keyword evidence="4 7" id="KW-0686">Riboflavin biosynthesis</keyword>
<comment type="pathway">
    <text evidence="1 7">Cofactor biosynthesis; riboflavin biosynthesis; riboflavin from 2-hydroxy-3-oxobutyl phosphate and 5-amino-6-(D-ribitylamino)uracil: step 1/2.</text>
</comment>
<accession>C3XBX0</accession>
<evidence type="ECO:0000313" key="9">
    <source>
        <dbReference type="Proteomes" id="UP000005089"/>
    </source>
</evidence>
<reference evidence="8 9" key="1">
    <citation type="submission" date="2009-02" db="EMBL/GenBank/DDBJ databases">
        <title>The Genome Sequence of Oxalobacter formigenes OXCC13.</title>
        <authorList>
            <consortium name="The Broad Institute Genome Sequencing Platform"/>
            <person name="Ward D."/>
            <person name="Young S.K."/>
            <person name="Kodira C.D."/>
            <person name="Zeng Q."/>
            <person name="Koehrsen M."/>
            <person name="Alvarado L."/>
            <person name="Berlin A."/>
            <person name="Borenstein D."/>
            <person name="Chen Z."/>
            <person name="Engels R."/>
            <person name="Freedman E."/>
            <person name="Gellesch M."/>
            <person name="Goldberg J."/>
            <person name="Griggs A."/>
            <person name="Gujja S."/>
            <person name="Heiman D."/>
            <person name="Hepburn T."/>
            <person name="Howarth C."/>
            <person name="Jen D."/>
            <person name="Larson L."/>
            <person name="Lewis B."/>
            <person name="Mehta T."/>
            <person name="Park D."/>
            <person name="Pearson M."/>
            <person name="Roberts A."/>
            <person name="Saif S."/>
            <person name="Shea T."/>
            <person name="Shenoy N."/>
            <person name="Sisk P."/>
            <person name="Stolte C."/>
            <person name="Sykes S."/>
            <person name="Walk T."/>
            <person name="White J."/>
            <person name="Yandava C."/>
            <person name="Allison M.J."/>
            <person name="Lander E."/>
            <person name="Nusbaum C."/>
            <person name="Galagan J."/>
            <person name="Birren B."/>
        </authorList>
    </citation>
    <scope>NUCLEOTIDE SEQUENCE [LARGE SCALE GENOMIC DNA]</scope>
    <source>
        <strain evidence="8 9">OXCC13</strain>
    </source>
</reference>
<feature type="binding site" evidence="7">
    <location>
        <position position="130"/>
    </location>
    <ligand>
        <name>(2S)-2-hydroxy-3-oxobutyl phosphate</name>
        <dbReference type="ChEBI" id="CHEBI:58830"/>
    </ligand>
</feature>
<dbReference type="GO" id="GO:0005829">
    <property type="term" value="C:cytosol"/>
    <property type="evidence" value="ECO:0007669"/>
    <property type="project" value="TreeGrafter"/>
</dbReference>
<dbReference type="UniPathway" id="UPA00275">
    <property type="reaction ID" value="UER00404"/>
</dbReference>
<evidence type="ECO:0000256" key="3">
    <source>
        <dbReference type="ARBA" id="ARBA00012664"/>
    </source>
</evidence>
<dbReference type="eggNOG" id="COG0054">
    <property type="taxonomic scope" value="Bacteria"/>
</dbReference>
<feature type="binding site" evidence="7">
    <location>
        <begin position="59"/>
        <end position="61"/>
    </location>
    <ligand>
        <name>5-amino-6-(D-ribitylamino)uracil</name>
        <dbReference type="ChEBI" id="CHEBI:15934"/>
    </ligand>
</feature>
<evidence type="ECO:0000256" key="7">
    <source>
        <dbReference type="HAMAP-Rule" id="MF_00178"/>
    </source>
</evidence>
<feature type="binding site" evidence="7">
    <location>
        <begin position="83"/>
        <end position="85"/>
    </location>
    <ligand>
        <name>5-amino-6-(D-ribitylamino)uracil</name>
        <dbReference type="ChEBI" id="CHEBI:15934"/>
    </ligand>
</feature>
<keyword evidence="8" id="KW-0436">Ligase</keyword>
<dbReference type="HAMAP" id="MF_00178">
    <property type="entry name" value="Lumazine_synth"/>
    <property type="match status" value="1"/>
</dbReference>
<dbReference type="SUPFAM" id="SSF52121">
    <property type="entry name" value="Lumazine synthase"/>
    <property type="match status" value="1"/>
</dbReference>
<dbReference type="AlphaFoldDB" id="C3XBX0"/>
<dbReference type="Pfam" id="PF00885">
    <property type="entry name" value="DMRL_synthase"/>
    <property type="match status" value="1"/>
</dbReference>
<comment type="catalytic activity">
    <reaction evidence="6 7">
        <text>(2S)-2-hydroxy-3-oxobutyl phosphate + 5-amino-6-(D-ribitylamino)uracil = 6,7-dimethyl-8-(1-D-ribityl)lumazine + phosphate + 2 H2O + H(+)</text>
        <dbReference type="Rhea" id="RHEA:26152"/>
        <dbReference type="ChEBI" id="CHEBI:15377"/>
        <dbReference type="ChEBI" id="CHEBI:15378"/>
        <dbReference type="ChEBI" id="CHEBI:15934"/>
        <dbReference type="ChEBI" id="CHEBI:43474"/>
        <dbReference type="ChEBI" id="CHEBI:58201"/>
        <dbReference type="ChEBI" id="CHEBI:58830"/>
        <dbReference type="EC" id="2.5.1.78"/>
    </reaction>
</comment>
<dbReference type="GO" id="GO:0000906">
    <property type="term" value="F:6,7-dimethyl-8-ribityllumazine synthase activity"/>
    <property type="evidence" value="ECO:0007669"/>
    <property type="project" value="UniProtKB-UniRule"/>
</dbReference>
<evidence type="ECO:0000256" key="4">
    <source>
        <dbReference type="ARBA" id="ARBA00022619"/>
    </source>
</evidence>
<keyword evidence="9" id="KW-1185">Reference proteome</keyword>